<evidence type="ECO:0000313" key="4">
    <source>
        <dbReference type="Proteomes" id="UP000076532"/>
    </source>
</evidence>
<organism evidence="2 4">
    <name type="scientific">Athelia psychrophila</name>
    <dbReference type="NCBI Taxonomy" id="1759441"/>
    <lineage>
        <taxon>Eukaryota</taxon>
        <taxon>Fungi</taxon>
        <taxon>Dikarya</taxon>
        <taxon>Basidiomycota</taxon>
        <taxon>Agaricomycotina</taxon>
        <taxon>Agaricomycetes</taxon>
        <taxon>Agaricomycetidae</taxon>
        <taxon>Atheliales</taxon>
        <taxon>Atheliaceae</taxon>
        <taxon>Athelia</taxon>
    </lineage>
</organism>
<protein>
    <recommendedName>
        <fullName evidence="5">Extracellular membrane protein CFEM domain-containing protein</fullName>
    </recommendedName>
</protein>
<evidence type="ECO:0000256" key="1">
    <source>
        <dbReference type="SAM" id="SignalP"/>
    </source>
</evidence>
<feature type="signal peptide" evidence="1">
    <location>
        <begin position="1"/>
        <end position="21"/>
    </location>
</feature>
<evidence type="ECO:0008006" key="5">
    <source>
        <dbReference type="Google" id="ProtNLM"/>
    </source>
</evidence>
<dbReference type="AlphaFoldDB" id="A0A165Z8E5"/>
<accession>A0A165Z8E5</accession>
<reference evidence="2 4" key="1">
    <citation type="journal article" date="2016" name="Mol. Biol. Evol.">
        <title>Comparative Genomics of Early-Diverging Mushroom-Forming Fungi Provides Insights into the Origins of Lignocellulose Decay Capabilities.</title>
        <authorList>
            <person name="Nagy L.G."/>
            <person name="Riley R."/>
            <person name="Tritt A."/>
            <person name="Adam C."/>
            <person name="Daum C."/>
            <person name="Floudas D."/>
            <person name="Sun H."/>
            <person name="Yadav J.S."/>
            <person name="Pangilinan J."/>
            <person name="Larsson K.H."/>
            <person name="Matsuura K."/>
            <person name="Barry K."/>
            <person name="Labutti K."/>
            <person name="Kuo R."/>
            <person name="Ohm R.A."/>
            <person name="Bhattacharya S.S."/>
            <person name="Shirouzu T."/>
            <person name="Yoshinaga Y."/>
            <person name="Martin F.M."/>
            <person name="Grigoriev I.V."/>
            <person name="Hibbett D.S."/>
        </authorList>
    </citation>
    <scope>NUCLEOTIDE SEQUENCE [LARGE SCALE GENOMIC DNA]</scope>
    <source>
        <strain evidence="2 4">CBS 109695</strain>
    </source>
</reference>
<keyword evidence="1" id="KW-0732">Signal</keyword>
<feature type="chain" id="PRO_5007997366" description="Extracellular membrane protein CFEM domain-containing protein" evidence="1">
    <location>
        <begin position="22"/>
        <end position="173"/>
    </location>
</feature>
<evidence type="ECO:0000313" key="2">
    <source>
        <dbReference type="EMBL" id="KZP10325.1"/>
    </source>
</evidence>
<dbReference type="OrthoDB" id="2873058at2759"/>
<name>A0A165Z8E5_9AGAM</name>
<evidence type="ECO:0000313" key="3">
    <source>
        <dbReference type="EMBL" id="KZP23116.1"/>
    </source>
</evidence>
<proteinExistence type="predicted"/>
<keyword evidence="4" id="KW-1185">Reference proteome</keyword>
<dbReference type="EMBL" id="KV417682">
    <property type="protein sequence ID" value="KZP10325.1"/>
    <property type="molecule type" value="Genomic_DNA"/>
</dbReference>
<sequence>MVAFTSLAVIALGFLAARITALSPVSDAIASLGRRQSGISPSDFPAACQSGCTTVLTTITSCDSNITTGLSCICTSANVASIQSCVNCIVSSSNATAAVVAEGSSLLNSFNAECAGQGVASLTVGSASTSATGSAAGATGTSSSLKGAAGANAGLGMVGLAGLAAVGFAVTWL</sequence>
<dbReference type="EMBL" id="KV417534">
    <property type="protein sequence ID" value="KZP23116.1"/>
    <property type="molecule type" value="Genomic_DNA"/>
</dbReference>
<dbReference type="Proteomes" id="UP000076532">
    <property type="component" value="Unassembled WGS sequence"/>
</dbReference>
<gene>
    <name evidence="3" type="ORF">FIBSPDRAFT_858668</name>
    <name evidence="2" type="ORF">FIBSPDRAFT_872812</name>
</gene>